<feature type="region of interest" description="Disordered" evidence="1">
    <location>
        <begin position="135"/>
        <end position="219"/>
    </location>
</feature>
<reference evidence="2 3" key="1">
    <citation type="submission" date="2017-03" db="EMBL/GenBank/DDBJ databases">
        <title>Genomes of endolithic fungi from Antarctica.</title>
        <authorList>
            <person name="Coleine C."/>
            <person name="Masonjones S."/>
            <person name="Stajich J.E."/>
        </authorList>
    </citation>
    <scope>NUCLEOTIDE SEQUENCE [LARGE SCALE GENOMIC DNA]</scope>
    <source>
        <strain evidence="2 3">CCFEE 6315</strain>
    </source>
</reference>
<organism evidence="2 3">
    <name type="scientific">Salinomyces thailandicus</name>
    <dbReference type="NCBI Taxonomy" id="706561"/>
    <lineage>
        <taxon>Eukaryota</taxon>
        <taxon>Fungi</taxon>
        <taxon>Dikarya</taxon>
        <taxon>Ascomycota</taxon>
        <taxon>Pezizomycotina</taxon>
        <taxon>Dothideomycetes</taxon>
        <taxon>Dothideomycetidae</taxon>
        <taxon>Mycosphaerellales</taxon>
        <taxon>Teratosphaeriaceae</taxon>
        <taxon>Salinomyces</taxon>
    </lineage>
</organism>
<evidence type="ECO:0000313" key="2">
    <source>
        <dbReference type="EMBL" id="TKA24257.1"/>
    </source>
</evidence>
<comment type="caution">
    <text evidence="2">The sequence shown here is derived from an EMBL/GenBank/DDBJ whole genome shotgun (WGS) entry which is preliminary data.</text>
</comment>
<gene>
    <name evidence="2" type="ORF">B0A50_06021</name>
</gene>
<keyword evidence="3" id="KW-1185">Reference proteome</keyword>
<proteinExistence type="predicted"/>
<name>A0A4U0TQF8_9PEZI</name>
<dbReference type="AlphaFoldDB" id="A0A4U0TQF8"/>
<dbReference type="EMBL" id="NAJL01000046">
    <property type="protein sequence ID" value="TKA24257.1"/>
    <property type="molecule type" value="Genomic_DNA"/>
</dbReference>
<evidence type="ECO:0000256" key="1">
    <source>
        <dbReference type="SAM" id="MobiDB-lite"/>
    </source>
</evidence>
<protein>
    <submittedName>
        <fullName evidence="2">Uncharacterized protein</fullName>
    </submittedName>
</protein>
<evidence type="ECO:0000313" key="3">
    <source>
        <dbReference type="Proteomes" id="UP000308549"/>
    </source>
</evidence>
<accession>A0A4U0TQF8</accession>
<feature type="compositionally biased region" description="Polar residues" evidence="1">
    <location>
        <begin position="158"/>
        <end position="168"/>
    </location>
</feature>
<sequence length="249" mass="26801">MANSRHRSDSEPQRTVAVFPLINGPHPEMAIGIDLPSGASFGALRASCTRSGIALLNASETHWDSAADWVYEETPQRMSTTDASAYAAFLDTIPRQNTWQTWELFEQHIGVGHLEAFGNVWQGLTHRGERRFRRLPVPDADQRPHHGVKPQPRYGCSAGSSQHNTDVPESSPAPGSKGTYMSARTTDGAVDGSESSHPYAPTIEESPEGRSGATGPNSPLAAAIGERAVLLTCEEAELAERALGLYGDV</sequence>
<dbReference type="Proteomes" id="UP000308549">
    <property type="component" value="Unassembled WGS sequence"/>
</dbReference>